<keyword evidence="3" id="KW-0732">Signal</keyword>
<name>A0A7J7C4Y3_TRIWF</name>
<keyword evidence="7" id="KW-0675">Receptor</keyword>
<keyword evidence="5" id="KW-0547">Nucleotide-binding</keyword>
<evidence type="ECO:0000256" key="3">
    <source>
        <dbReference type="ARBA" id="ARBA00022729"/>
    </source>
</evidence>
<dbReference type="Gene3D" id="1.10.510.10">
    <property type="entry name" value="Transferase(Phosphotransferase) domain 1"/>
    <property type="match status" value="1"/>
</dbReference>
<dbReference type="InterPro" id="IPR032675">
    <property type="entry name" value="LRR_dom_sf"/>
</dbReference>
<dbReference type="SMART" id="SM00369">
    <property type="entry name" value="LRR_TYP"/>
    <property type="match status" value="2"/>
</dbReference>
<dbReference type="GO" id="GO:0016020">
    <property type="term" value="C:membrane"/>
    <property type="evidence" value="ECO:0007669"/>
    <property type="project" value="UniProtKB-SubCell"/>
</dbReference>
<dbReference type="InterPro" id="IPR003591">
    <property type="entry name" value="Leu-rich_rpt_typical-subtyp"/>
</dbReference>
<dbReference type="EMBL" id="JAAARO010000021">
    <property type="protein sequence ID" value="KAF5729184.1"/>
    <property type="molecule type" value="Genomic_DNA"/>
</dbReference>
<proteinExistence type="predicted"/>
<comment type="caution">
    <text evidence="8">The sequence shown here is derived from an EMBL/GenBank/DDBJ whole genome shotgun (WGS) entry which is preliminary data.</text>
</comment>
<dbReference type="SUPFAM" id="SSF56112">
    <property type="entry name" value="Protein kinase-like (PK-like)"/>
    <property type="match status" value="1"/>
</dbReference>
<sequence length="300" mass="33271">MSSLQLLDTSNNWLSGSMPPIININTSSLQHLDVSTNNMSGHLPLDMFYNLPQLEVLYLYENMFSGRIPPSLFQCKQLVYLVLEENNFQGSIPEEIGNLTRLQVLYLGHNNFNGKIPGRVGELKSLEYLHIPECHLTGPIPLVITNLTLLKTIIFSSNNLSEYGSGGHISGKGDVYSYGILLMETITSKKPTDEMFSGDMSLKQLVGDSLLNGSVTEIVDSDLLHQNDLHFAAKKQCAASILSLAINCTTNLPVERINMEEVGSRLEKIKSALLASIERRSRYLPRVGVNQVHALKVLVE</sequence>
<protein>
    <submittedName>
        <fullName evidence="8">Uncharacterized protein</fullName>
    </submittedName>
</protein>
<dbReference type="PANTHER" id="PTHR48053:SF164">
    <property type="entry name" value="LEUCINE-RICH REPEAT-CONTAINING N-TERMINAL PLANT-TYPE DOMAIN-CONTAINING PROTEIN"/>
    <property type="match status" value="1"/>
</dbReference>
<dbReference type="AlphaFoldDB" id="A0A7J7C4Y3"/>
<evidence type="ECO:0000256" key="1">
    <source>
        <dbReference type="ARBA" id="ARBA00004479"/>
    </source>
</evidence>
<dbReference type="InterPro" id="IPR011009">
    <property type="entry name" value="Kinase-like_dom_sf"/>
</dbReference>
<dbReference type="Gene3D" id="3.80.10.10">
    <property type="entry name" value="Ribonuclease Inhibitor"/>
    <property type="match status" value="2"/>
</dbReference>
<evidence type="ECO:0000256" key="6">
    <source>
        <dbReference type="ARBA" id="ARBA00022840"/>
    </source>
</evidence>
<evidence type="ECO:0000256" key="7">
    <source>
        <dbReference type="ARBA" id="ARBA00023170"/>
    </source>
</evidence>
<evidence type="ECO:0000313" key="9">
    <source>
        <dbReference type="Proteomes" id="UP000593562"/>
    </source>
</evidence>
<dbReference type="Pfam" id="PF00560">
    <property type="entry name" value="LRR_1"/>
    <property type="match status" value="2"/>
</dbReference>
<dbReference type="PANTHER" id="PTHR48053">
    <property type="entry name" value="LEUCINE RICH REPEAT FAMILY PROTEIN, EXPRESSED"/>
    <property type="match status" value="1"/>
</dbReference>
<evidence type="ECO:0000313" key="8">
    <source>
        <dbReference type="EMBL" id="KAF5729184.1"/>
    </source>
</evidence>
<dbReference type="GO" id="GO:0005524">
    <property type="term" value="F:ATP binding"/>
    <property type="evidence" value="ECO:0007669"/>
    <property type="project" value="UniProtKB-KW"/>
</dbReference>
<evidence type="ECO:0000256" key="4">
    <source>
        <dbReference type="ARBA" id="ARBA00022737"/>
    </source>
</evidence>
<organism evidence="8 9">
    <name type="scientific">Tripterygium wilfordii</name>
    <name type="common">Thunder God vine</name>
    <dbReference type="NCBI Taxonomy" id="458696"/>
    <lineage>
        <taxon>Eukaryota</taxon>
        <taxon>Viridiplantae</taxon>
        <taxon>Streptophyta</taxon>
        <taxon>Embryophyta</taxon>
        <taxon>Tracheophyta</taxon>
        <taxon>Spermatophyta</taxon>
        <taxon>Magnoliopsida</taxon>
        <taxon>eudicotyledons</taxon>
        <taxon>Gunneridae</taxon>
        <taxon>Pentapetalae</taxon>
        <taxon>rosids</taxon>
        <taxon>fabids</taxon>
        <taxon>Celastrales</taxon>
        <taxon>Celastraceae</taxon>
        <taxon>Tripterygium</taxon>
    </lineage>
</organism>
<comment type="subcellular location">
    <subcellularLocation>
        <location evidence="1">Membrane</location>
        <topology evidence="1">Single-pass type I membrane protein</topology>
    </subcellularLocation>
</comment>
<evidence type="ECO:0000256" key="5">
    <source>
        <dbReference type="ARBA" id="ARBA00022741"/>
    </source>
</evidence>
<dbReference type="InParanoid" id="A0A7J7C4Y3"/>
<keyword evidence="9" id="KW-1185">Reference proteome</keyword>
<reference evidence="8 9" key="1">
    <citation type="journal article" date="2020" name="Nat. Commun.">
        <title>Genome of Tripterygium wilfordii and identification of cytochrome P450 involved in triptolide biosynthesis.</title>
        <authorList>
            <person name="Tu L."/>
            <person name="Su P."/>
            <person name="Zhang Z."/>
            <person name="Gao L."/>
            <person name="Wang J."/>
            <person name="Hu T."/>
            <person name="Zhou J."/>
            <person name="Zhang Y."/>
            <person name="Zhao Y."/>
            <person name="Liu Y."/>
            <person name="Song Y."/>
            <person name="Tong Y."/>
            <person name="Lu Y."/>
            <person name="Yang J."/>
            <person name="Xu C."/>
            <person name="Jia M."/>
            <person name="Peters R.J."/>
            <person name="Huang L."/>
            <person name="Gao W."/>
        </authorList>
    </citation>
    <scope>NUCLEOTIDE SEQUENCE [LARGE SCALE GENOMIC DNA]</scope>
    <source>
        <strain evidence="9">cv. XIE 37</strain>
        <tissue evidence="8">Leaf</tissue>
    </source>
</reference>
<keyword evidence="6" id="KW-0067">ATP-binding</keyword>
<dbReference type="Pfam" id="PF13855">
    <property type="entry name" value="LRR_8"/>
    <property type="match status" value="1"/>
</dbReference>
<dbReference type="InterPro" id="IPR051716">
    <property type="entry name" value="Plant_RL_S/T_kinase"/>
</dbReference>
<dbReference type="FunFam" id="3.80.10.10:FF:000383">
    <property type="entry name" value="Leucine-rich repeat receptor protein kinase EMS1"/>
    <property type="match status" value="1"/>
</dbReference>
<keyword evidence="2" id="KW-0433">Leucine-rich repeat</keyword>
<accession>A0A7J7C4Y3</accession>
<keyword evidence="4" id="KW-0677">Repeat</keyword>
<gene>
    <name evidence="8" type="ORF">HS088_TW21G01343</name>
</gene>
<evidence type="ECO:0000256" key="2">
    <source>
        <dbReference type="ARBA" id="ARBA00022614"/>
    </source>
</evidence>
<dbReference type="Proteomes" id="UP000593562">
    <property type="component" value="Unassembled WGS sequence"/>
</dbReference>
<dbReference type="SUPFAM" id="SSF52058">
    <property type="entry name" value="L domain-like"/>
    <property type="match status" value="1"/>
</dbReference>
<dbReference type="InterPro" id="IPR001611">
    <property type="entry name" value="Leu-rich_rpt"/>
</dbReference>